<dbReference type="Pfam" id="PF10982">
    <property type="entry name" value="DUF2789"/>
    <property type="match status" value="1"/>
</dbReference>
<protein>
    <submittedName>
        <fullName evidence="1">DUF2789 domain-containing protein</fullName>
    </submittedName>
</protein>
<reference evidence="1 2" key="1">
    <citation type="journal article" date="2018" name="Environ. Microbiol.">
        <title>Genomes of ubiquitous marine and hypersaline Hydrogenovibrio, Thiomicrorhabdus and Thiomicrospira spp. encode a diversity of mechanisms to sustain chemolithoautotrophy in heterogeneous environments.</title>
        <authorList>
            <person name="Scott K.M."/>
            <person name="Williams J."/>
            <person name="Porter C.M.B."/>
            <person name="Russel S."/>
            <person name="Harmer T.L."/>
            <person name="Paul J.H."/>
            <person name="Antonen K.M."/>
            <person name="Bridges M.K."/>
            <person name="Camper G.J."/>
            <person name="Campla C.K."/>
            <person name="Casella L.G."/>
            <person name="Chase E."/>
            <person name="Conrad J.W."/>
            <person name="Cruz M.C."/>
            <person name="Dunlap D.S."/>
            <person name="Duran L."/>
            <person name="Fahsbender E.M."/>
            <person name="Goldsmith D.B."/>
            <person name="Keeley R.F."/>
            <person name="Kondoff M.R."/>
            <person name="Kussy B.I."/>
            <person name="Lane M.K."/>
            <person name="Lawler S."/>
            <person name="Leigh B.A."/>
            <person name="Lewis C."/>
            <person name="Lostal L.M."/>
            <person name="Marking D."/>
            <person name="Mancera P.A."/>
            <person name="McClenthan E.C."/>
            <person name="McIntyre E.A."/>
            <person name="Mine J.A."/>
            <person name="Modi S."/>
            <person name="Moore B.D."/>
            <person name="Morgan W.A."/>
            <person name="Nelson K.M."/>
            <person name="Nguyen K.N."/>
            <person name="Ogburn N."/>
            <person name="Parrino D.G."/>
            <person name="Pedapudi A.D."/>
            <person name="Pelham R.P."/>
            <person name="Preece A.M."/>
            <person name="Rampersad E.A."/>
            <person name="Richardson J.C."/>
            <person name="Rodgers C.M."/>
            <person name="Schaffer B.L."/>
            <person name="Sheridan N.E."/>
            <person name="Solone M.R."/>
            <person name="Staley Z.R."/>
            <person name="Tabuchi M."/>
            <person name="Waide R.J."/>
            <person name="Wanjugi P.W."/>
            <person name="Young S."/>
            <person name="Clum A."/>
            <person name="Daum C."/>
            <person name="Huntemann M."/>
            <person name="Ivanova N."/>
            <person name="Kyrpides N."/>
            <person name="Mikhailova N."/>
            <person name="Palaniappan K."/>
            <person name="Pillay M."/>
            <person name="Reddy T.B.K."/>
            <person name="Shapiro N."/>
            <person name="Stamatis D."/>
            <person name="Varghese N."/>
            <person name="Woyke T."/>
            <person name="Boden R."/>
            <person name="Freyermuth S.K."/>
            <person name="Kerfeld C.A."/>
        </authorList>
    </citation>
    <scope>NUCLEOTIDE SEQUENCE [LARGE SCALE GENOMIC DNA]</scope>
    <source>
        <strain evidence="1 2">JR-2</strain>
    </source>
</reference>
<sequence>METSAHDLNALFAQLGLDNSDDAIEAFLKKQPRLSQVTLLHEASLWTPAQAAFLKEAVEDDADWVDAVNHLDTLMRK</sequence>
<dbReference type="InterPro" id="IPR038086">
    <property type="entry name" value="DUF2789_sf"/>
</dbReference>
<dbReference type="RefSeq" id="WP_029937888.1">
    <property type="nucleotide sequence ID" value="NZ_CP035033.1"/>
</dbReference>
<name>A0A410H2R8_9GAMM</name>
<evidence type="ECO:0000313" key="2">
    <source>
        <dbReference type="Proteomes" id="UP000285478"/>
    </source>
</evidence>
<dbReference type="InterPro" id="IPR021250">
    <property type="entry name" value="DUF2789"/>
</dbReference>
<proteinExistence type="predicted"/>
<dbReference type="EMBL" id="CP035033">
    <property type="protein sequence ID" value="QAB15211.1"/>
    <property type="molecule type" value="Genomic_DNA"/>
</dbReference>
<gene>
    <name evidence="1" type="ORF">EPV75_05780</name>
</gene>
<organism evidence="1 2">
    <name type="scientific">Hydrogenovibrio thermophilus</name>
    <dbReference type="NCBI Taxonomy" id="265883"/>
    <lineage>
        <taxon>Bacteria</taxon>
        <taxon>Pseudomonadati</taxon>
        <taxon>Pseudomonadota</taxon>
        <taxon>Gammaproteobacteria</taxon>
        <taxon>Thiotrichales</taxon>
        <taxon>Piscirickettsiaceae</taxon>
        <taxon>Hydrogenovibrio</taxon>
    </lineage>
</organism>
<dbReference type="KEGG" id="htr:EPV75_05780"/>
<evidence type="ECO:0000313" key="1">
    <source>
        <dbReference type="EMBL" id="QAB15211.1"/>
    </source>
</evidence>
<keyword evidence="2" id="KW-1185">Reference proteome</keyword>
<accession>A0A410H2R8</accession>
<dbReference type="AlphaFoldDB" id="A0A410H2R8"/>
<dbReference type="Gene3D" id="1.10.10.1130">
    <property type="entry name" value="Uncharacterised protein PF10982, DUF2789"/>
    <property type="match status" value="1"/>
</dbReference>
<dbReference type="Proteomes" id="UP000285478">
    <property type="component" value="Chromosome"/>
</dbReference>